<dbReference type="Proteomes" id="UP000887159">
    <property type="component" value="Unassembled WGS sequence"/>
</dbReference>
<sequence length="66" mass="7610">MGLWNTGGVMDKFVQMLDKNYGALDPDGPEEMGRALDGENFGRALKKKRLGRWRTEIGVERKERRK</sequence>
<evidence type="ECO:0000313" key="1">
    <source>
        <dbReference type="EMBL" id="GFY06198.1"/>
    </source>
</evidence>
<gene>
    <name evidence="1" type="ORF">TNCV_3108771</name>
</gene>
<name>A0A8X6SFU7_TRICX</name>
<comment type="caution">
    <text evidence="1">The sequence shown here is derived from an EMBL/GenBank/DDBJ whole genome shotgun (WGS) entry which is preliminary data.</text>
</comment>
<reference evidence="1" key="1">
    <citation type="submission" date="2020-08" db="EMBL/GenBank/DDBJ databases">
        <title>Multicomponent nature underlies the extraordinary mechanical properties of spider dragline silk.</title>
        <authorList>
            <person name="Kono N."/>
            <person name="Nakamura H."/>
            <person name="Mori M."/>
            <person name="Yoshida Y."/>
            <person name="Ohtoshi R."/>
            <person name="Malay A.D."/>
            <person name="Moran D.A.P."/>
            <person name="Tomita M."/>
            <person name="Numata K."/>
            <person name="Arakawa K."/>
        </authorList>
    </citation>
    <scope>NUCLEOTIDE SEQUENCE</scope>
</reference>
<evidence type="ECO:0000313" key="2">
    <source>
        <dbReference type="Proteomes" id="UP000887159"/>
    </source>
</evidence>
<organism evidence="1 2">
    <name type="scientific">Trichonephila clavipes</name>
    <name type="common">Golden silk orbweaver</name>
    <name type="synonym">Nephila clavipes</name>
    <dbReference type="NCBI Taxonomy" id="2585209"/>
    <lineage>
        <taxon>Eukaryota</taxon>
        <taxon>Metazoa</taxon>
        <taxon>Ecdysozoa</taxon>
        <taxon>Arthropoda</taxon>
        <taxon>Chelicerata</taxon>
        <taxon>Arachnida</taxon>
        <taxon>Araneae</taxon>
        <taxon>Araneomorphae</taxon>
        <taxon>Entelegynae</taxon>
        <taxon>Araneoidea</taxon>
        <taxon>Nephilidae</taxon>
        <taxon>Trichonephila</taxon>
    </lineage>
</organism>
<protein>
    <submittedName>
        <fullName evidence="1">Uncharacterized protein</fullName>
    </submittedName>
</protein>
<dbReference type="AlphaFoldDB" id="A0A8X6SFU7"/>
<keyword evidence="2" id="KW-1185">Reference proteome</keyword>
<dbReference type="EMBL" id="BMAU01021257">
    <property type="protein sequence ID" value="GFY06198.1"/>
    <property type="molecule type" value="Genomic_DNA"/>
</dbReference>
<proteinExistence type="predicted"/>
<accession>A0A8X6SFU7</accession>